<evidence type="ECO:0000313" key="4">
    <source>
        <dbReference type="Proteomes" id="UP001302812"/>
    </source>
</evidence>
<dbReference type="SUPFAM" id="SSF57701">
    <property type="entry name" value="Zn2/Cys6 DNA-binding domain"/>
    <property type="match status" value="1"/>
</dbReference>
<dbReference type="Pfam" id="PF00172">
    <property type="entry name" value="Zn_clus"/>
    <property type="match status" value="1"/>
</dbReference>
<dbReference type="PROSITE" id="PS00463">
    <property type="entry name" value="ZN2_CY6_FUNGAL_1"/>
    <property type="match status" value="1"/>
</dbReference>
<dbReference type="EMBL" id="MU853341">
    <property type="protein sequence ID" value="KAK4112814.1"/>
    <property type="molecule type" value="Genomic_DNA"/>
</dbReference>
<evidence type="ECO:0000256" key="1">
    <source>
        <dbReference type="ARBA" id="ARBA00023242"/>
    </source>
</evidence>
<dbReference type="GeneID" id="89937173"/>
<accession>A0AAN6TE83</accession>
<dbReference type="AlphaFoldDB" id="A0AAN6TE83"/>
<comment type="caution">
    <text evidence="3">The sequence shown here is derived from an EMBL/GenBank/DDBJ whole genome shotgun (WGS) entry which is preliminary data.</text>
</comment>
<dbReference type="RefSeq" id="XP_064670384.1">
    <property type="nucleotide sequence ID" value="XM_064813048.1"/>
</dbReference>
<dbReference type="InterPro" id="IPR053178">
    <property type="entry name" value="Osmoadaptation_assoc"/>
</dbReference>
<dbReference type="PROSITE" id="PS50048">
    <property type="entry name" value="ZN2_CY6_FUNGAL_2"/>
    <property type="match status" value="1"/>
</dbReference>
<dbReference type="PANTHER" id="PTHR38111:SF11">
    <property type="entry name" value="TRANSCRIPTION FACTOR DOMAIN-CONTAINING PROTEIN-RELATED"/>
    <property type="match status" value="1"/>
</dbReference>
<reference evidence="3" key="1">
    <citation type="journal article" date="2023" name="Mol. Phylogenet. Evol.">
        <title>Genome-scale phylogeny and comparative genomics of the fungal order Sordariales.</title>
        <authorList>
            <person name="Hensen N."/>
            <person name="Bonometti L."/>
            <person name="Westerberg I."/>
            <person name="Brannstrom I.O."/>
            <person name="Guillou S."/>
            <person name="Cros-Aarteil S."/>
            <person name="Calhoun S."/>
            <person name="Haridas S."/>
            <person name="Kuo A."/>
            <person name="Mondo S."/>
            <person name="Pangilinan J."/>
            <person name="Riley R."/>
            <person name="LaButti K."/>
            <person name="Andreopoulos B."/>
            <person name="Lipzen A."/>
            <person name="Chen C."/>
            <person name="Yan M."/>
            <person name="Daum C."/>
            <person name="Ng V."/>
            <person name="Clum A."/>
            <person name="Steindorff A."/>
            <person name="Ohm R.A."/>
            <person name="Martin F."/>
            <person name="Silar P."/>
            <person name="Natvig D.O."/>
            <person name="Lalanne C."/>
            <person name="Gautier V."/>
            <person name="Ament-Velasquez S.L."/>
            <person name="Kruys A."/>
            <person name="Hutchinson M.I."/>
            <person name="Powell A.J."/>
            <person name="Barry K."/>
            <person name="Miller A.N."/>
            <person name="Grigoriev I.V."/>
            <person name="Debuchy R."/>
            <person name="Gladieux P."/>
            <person name="Hiltunen Thoren M."/>
            <person name="Johannesson H."/>
        </authorList>
    </citation>
    <scope>NUCLEOTIDE SEQUENCE</scope>
    <source>
        <strain evidence="3">CBS 508.74</strain>
    </source>
</reference>
<sequence length="430" mass="46860">MPGVPSSRGCDACRQTKKKCDQLTPSCSRCARRGLPCIGSGQRRYKFMSTPDQFPFNAKGILAHGAQAQTESSVMKLSPRLPPSRTMQDASNLVSALQVTDVRFELGIYGPFFAEIPRRLGRSEALDASVRALTTAYPSVHSRRFTSDMYRSYGEALRHLRRALGDPARATSVETLCAVYLVMICQGWIGRGADFVPSHGEAMAHLLNAAVARQDWQGQFEAEVANTLLVIVLLESFGNSKIKLDPRLWTTSGPPAIARPARPPTNGAPEIECLRVSSLAAISGYTRDIQGSLPAIISTYQALQTDLANMKALLSGMSAVELTLAQRRIHVRRLTGYGTLLLLGMMANWALSVYGIGDPRALELERAMLVDEVVELAQQAAQYRPLGSGAVPGFIMAAKAMTSDVGKLERMQELLLEYQSDFPLSNWAPG</sequence>
<gene>
    <name evidence="3" type="ORF">N656DRAFT_752907</name>
</gene>
<keyword evidence="4" id="KW-1185">Reference proteome</keyword>
<proteinExistence type="predicted"/>
<reference evidence="3" key="2">
    <citation type="submission" date="2023-05" db="EMBL/GenBank/DDBJ databases">
        <authorList>
            <consortium name="Lawrence Berkeley National Laboratory"/>
            <person name="Steindorff A."/>
            <person name="Hensen N."/>
            <person name="Bonometti L."/>
            <person name="Westerberg I."/>
            <person name="Brannstrom I.O."/>
            <person name="Guillou S."/>
            <person name="Cros-Aarteil S."/>
            <person name="Calhoun S."/>
            <person name="Haridas S."/>
            <person name="Kuo A."/>
            <person name="Mondo S."/>
            <person name="Pangilinan J."/>
            <person name="Riley R."/>
            <person name="Labutti K."/>
            <person name="Andreopoulos B."/>
            <person name="Lipzen A."/>
            <person name="Chen C."/>
            <person name="Yanf M."/>
            <person name="Daum C."/>
            <person name="Ng V."/>
            <person name="Clum A."/>
            <person name="Ohm R."/>
            <person name="Martin F."/>
            <person name="Silar P."/>
            <person name="Natvig D."/>
            <person name="Lalanne C."/>
            <person name="Gautier V."/>
            <person name="Ament-Velasquez S.L."/>
            <person name="Kruys A."/>
            <person name="Hutchinson M.I."/>
            <person name="Powell A.J."/>
            <person name="Barry K."/>
            <person name="Miller A.N."/>
            <person name="Grigoriev I.V."/>
            <person name="Debuchy R."/>
            <person name="Gladieux P."/>
            <person name="Thoren M.H."/>
            <person name="Johannesson H."/>
        </authorList>
    </citation>
    <scope>NUCLEOTIDE SEQUENCE</scope>
    <source>
        <strain evidence="3">CBS 508.74</strain>
    </source>
</reference>
<protein>
    <recommendedName>
        <fullName evidence="2">Zn(2)-C6 fungal-type domain-containing protein</fullName>
    </recommendedName>
</protein>
<dbReference type="InterPro" id="IPR001138">
    <property type="entry name" value="Zn2Cys6_DnaBD"/>
</dbReference>
<name>A0AAN6TE83_9PEZI</name>
<evidence type="ECO:0000259" key="2">
    <source>
        <dbReference type="PROSITE" id="PS50048"/>
    </source>
</evidence>
<organism evidence="3 4">
    <name type="scientific">Canariomyces notabilis</name>
    <dbReference type="NCBI Taxonomy" id="2074819"/>
    <lineage>
        <taxon>Eukaryota</taxon>
        <taxon>Fungi</taxon>
        <taxon>Dikarya</taxon>
        <taxon>Ascomycota</taxon>
        <taxon>Pezizomycotina</taxon>
        <taxon>Sordariomycetes</taxon>
        <taxon>Sordariomycetidae</taxon>
        <taxon>Sordariales</taxon>
        <taxon>Chaetomiaceae</taxon>
        <taxon>Canariomyces</taxon>
    </lineage>
</organism>
<dbReference type="GO" id="GO:0008270">
    <property type="term" value="F:zinc ion binding"/>
    <property type="evidence" value="ECO:0007669"/>
    <property type="project" value="InterPro"/>
</dbReference>
<dbReference type="Proteomes" id="UP001302812">
    <property type="component" value="Unassembled WGS sequence"/>
</dbReference>
<feature type="domain" description="Zn(2)-C6 fungal-type" evidence="2">
    <location>
        <begin position="9"/>
        <end position="37"/>
    </location>
</feature>
<dbReference type="GO" id="GO:0000981">
    <property type="term" value="F:DNA-binding transcription factor activity, RNA polymerase II-specific"/>
    <property type="evidence" value="ECO:0007669"/>
    <property type="project" value="InterPro"/>
</dbReference>
<evidence type="ECO:0000313" key="3">
    <source>
        <dbReference type="EMBL" id="KAK4112814.1"/>
    </source>
</evidence>
<keyword evidence="1" id="KW-0539">Nucleus</keyword>
<dbReference type="InterPro" id="IPR036864">
    <property type="entry name" value="Zn2-C6_fun-type_DNA-bd_sf"/>
</dbReference>
<dbReference type="CDD" id="cd00067">
    <property type="entry name" value="GAL4"/>
    <property type="match status" value="1"/>
</dbReference>
<dbReference type="PANTHER" id="PTHR38111">
    <property type="entry name" value="ZN(2)-C6 FUNGAL-TYPE DOMAIN-CONTAINING PROTEIN-RELATED"/>
    <property type="match status" value="1"/>
</dbReference>
<dbReference type="SMART" id="SM00066">
    <property type="entry name" value="GAL4"/>
    <property type="match status" value="1"/>
</dbReference>
<dbReference type="Gene3D" id="4.10.240.10">
    <property type="entry name" value="Zn(2)-C6 fungal-type DNA-binding domain"/>
    <property type="match status" value="1"/>
</dbReference>